<keyword evidence="9" id="KW-1185">Reference proteome</keyword>
<dbReference type="STRING" id="407821.A0A087TIW2"/>
<evidence type="ECO:0000256" key="1">
    <source>
        <dbReference type="ARBA" id="ARBA00004613"/>
    </source>
</evidence>
<dbReference type="InterPro" id="IPR029034">
    <property type="entry name" value="Cystine-knot_cytokine"/>
</dbReference>
<gene>
    <name evidence="8" type="ORF">X975_21998</name>
</gene>
<evidence type="ECO:0000256" key="5">
    <source>
        <dbReference type="ARBA" id="ARBA00023157"/>
    </source>
</evidence>
<dbReference type="PANTHER" id="PTHR11848">
    <property type="entry name" value="TGF-BETA FAMILY"/>
    <property type="match status" value="1"/>
</dbReference>
<reference evidence="8 9" key="1">
    <citation type="submission" date="2013-11" db="EMBL/GenBank/DDBJ databases">
        <title>Genome sequencing of Stegodyphus mimosarum.</title>
        <authorList>
            <person name="Bechsgaard J."/>
        </authorList>
    </citation>
    <scope>NUCLEOTIDE SEQUENCE [LARGE SCALE GENOMIC DNA]</scope>
</reference>
<protein>
    <submittedName>
        <fullName evidence="8">Inhibin beta E chain</fullName>
    </submittedName>
</protein>
<dbReference type="OMA" id="HKENESF"/>
<accession>A0A087TIW2</accession>
<dbReference type="SUPFAM" id="SSF57501">
    <property type="entry name" value="Cystine-knot cytokines"/>
    <property type="match status" value="1"/>
</dbReference>
<dbReference type="Pfam" id="PF00019">
    <property type="entry name" value="TGF_beta"/>
    <property type="match status" value="1"/>
</dbReference>
<dbReference type="GO" id="GO:0005615">
    <property type="term" value="C:extracellular space"/>
    <property type="evidence" value="ECO:0007669"/>
    <property type="project" value="TreeGrafter"/>
</dbReference>
<keyword evidence="3" id="KW-0964">Secreted</keyword>
<proteinExistence type="inferred from homology"/>
<evidence type="ECO:0000256" key="3">
    <source>
        <dbReference type="ARBA" id="ARBA00022525"/>
    </source>
</evidence>
<evidence type="ECO:0000256" key="2">
    <source>
        <dbReference type="ARBA" id="ARBA00006656"/>
    </source>
</evidence>
<dbReference type="Gene3D" id="2.10.90.10">
    <property type="entry name" value="Cystine-knot cytokines"/>
    <property type="match status" value="1"/>
</dbReference>
<dbReference type="AlphaFoldDB" id="A0A087TIW2"/>
<keyword evidence="5" id="KW-1015">Disulfide bond</keyword>
<dbReference type="InterPro" id="IPR017948">
    <property type="entry name" value="TGFb_CS"/>
</dbReference>
<dbReference type="PROSITE" id="PS00250">
    <property type="entry name" value="TGF_BETA_1"/>
    <property type="match status" value="1"/>
</dbReference>
<dbReference type="PROSITE" id="PS51362">
    <property type="entry name" value="TGF_BETA_2"/>
    <property type="match status" value="1"/>
</dbReference>
<dbReference type="Proteomes" id="UP000054359">
    <property type="component" value="Unassembled WGS sequence"/>
</dbReference>
<dbReference type="InterPro" id="IPR015615">
    <property type="entry name" value="TGF-beta-rel"/>
</dbReference>
<sequence>MDFWFHKENESFPSSFLLFFCSDDPGNIFHHLISIDNETESGWTKVELPKELIRATGADDLVCHVEVNGLNVTEDGDRRPFLLVAKDPDIQARKRRSNTGNNTCQRKPFTVKFSDIGFDSFILEPAEYVAYFCAGECWKDRSSSRSFYQTVITETFEKNKTLVDTHGLCWASCCRPTRFSHLHVLYADENYIHNKKLTNMVVEACGCS</sequence>
<keyword evidence="4 6" id="KW-0339">Growth factor</keyword>
<organism evidence="8 9">
    <name type="scientific">Stegodyphus mimosarum</name>
    <name type="common">African social velvet spider</name>
    <dbReference type="NCBI Taxonomy" id="407821"/>
    <lineage>
        <taxon>Eukaryota</taxon>
        <taxon>Metazoa</taxon>
        <taxon>Ecdysozoa</taxon>
        <taxon>Arthropoda</taxon>
        <taxon>Chelicerata</taxon>
        <taxon>Arachnida</taxon>
        <taxon>Araneae</taxon>
        <taxon>Araneomorphae</taxon>
        <taxon>Entelegynae</taxon>
        <taxon>Eresoidea</taxon>
        <taxon>Eresidae</taxon>
        <taxon>Stegodyphus</taxon>
    </lineage>
</organism>
<evidence type="ECO:0000313" key="9">
    <source>
        <dbReference type="Proteomes" id="UP000054359"/>
    </source>
</evidence>
<evidence type="ECO:0000256" key="6">
    <source>
        <dbReference type="RuleBase" id="RU000354"/>
    </source>
</evidence>
<feature type="non-terminal residue" evidence="8">
    <location>
        <position position="208"/>
    </location>
</feature>
<dbReference type="GO" id="GO:0005125">
    <property type="term" value="F:cytokine activity"/>
    <property type="evidence" value="ECO:0007669"/>
    <property type="project" value="TreeGrafter"/>
</dbReference>
<dbReference type="InterPro" id="IPR001839">
    <property type="entry name" value="TGF-b_C"/>
</dbReference>
<evidence type="ECO:0000259" key="7">
    <source>
        <dbReference type="PROSITE" id="PS51362"/>
    </source>
</evidence>
<comment type="similarity">
    <text evidence="2 6">Belongs to the TGF-beta family.</text>
</comment>
<dbReference type="OrthoDB" id="6419732at2759"/>
<evidence type="ECO:0000313" key="8">
    <source>
        <dbReference type="EMBL" id="KFM65051.1"/>
    </source>
</evidence>
<evidence type="ECO:0000256" key="4">
    <source>
        <dbReference type="ARBA" id="ARBA00023030"/>
    </source>
</evidence>
<dbReference type="PANTHER" id="PTHR11848:SF309">
    <property type="entry name" value="INHIBIN BETA CHAIN"/>
    <property type="match status" value="1"/>
</dbReference>
<feature type="domain" description="TGF-beta family profile" evidence="7">
    <location>
        <begin position="93"/>
        <end position="208"/>
    </location>
</feature>
<dbReference type="GO" id="GO:0008083">
    <property type="term" value="F:growth factor activity"/>
    <property type="evidence" value="ECO:0007669"/>
    <property type="project" value="UniProtKB-KW"/>
</dbReference>
<dbReference type="SMART" id="SM00204">
    <property type="entry name" value="TGFB"/>
    <property type="match status" value="1"/>
</dbReference>
<comment type="subcellular location">
    <subcellularLocation>
        <location evidence="1">Secreted</location>
    </subcellularLocation>
</comment>
<name>A0A087TIW2_STEMI</name>
<dbReference type="EMBL" id="KK115404">
    <property type="protein sequence ID" value="KFM65051.1"/>
    <property type="molecule type" value="Genomic_DNA"/>
</dbReference>